<evidence type="ECO:0000313" key="2">
    <source>
        <dbReference type="EMBL" id="KFB41520.1"/>
    </source>
</evidence>
<dbReference type="VEuPathDB" id="VectorBase:ASIC009125"/>
<name>A0A084VU76_ANOSI</name>
<keyword evidence="4" id="KW-1185">Reference proteome</keyword>
<dbReference type="AlphaFoldDB" id="A0A084VU76"/>
<dbReference type="EMBL" id="KE525102">
    <property type="protein sequence ID" value="KFB41520.1"/>
    <property type="molecule type" value="Genomic_DNA"/>
</dbReference>
<feature type="region of interest" description="Disordered" evidence="1">
    <location>
        <begin position="86"/>
        <end position="113"/>
    </location>
</feature>
<proteinExistence type="predicted"/>
<organism evidence="2">
    <name type="scientific">Anopheles sinensis</name>
    <name type="common">Mosquito</name>
    <dbReference type="NCBI Taxonomy" id="74873"/>
    <lineage>
        <taxon>Eukaryota</taxon>
        <taxon>Metazoa</taxon>
        <taxon>Ecdysozoa</taxon>
        <taxon>Arthropoda</taxon>
        <taxon>Hexapoda</taxon>
        <taxon>Insecta</taxon>
        <taxon>Pterygota</taxon>
        <taxon>Neoptera</taxon>
        <taxon>Endopterygota</taxon>
        <taxon>Diptera</taxon>
        <taxon>Nematocera</taxon>
        <taxon>Culicoidea</taxon>
        <taxon>Culicidae</taxon>
        <taxon>Anophelinae</taxon>
        <taxon>Anopheles</taxon>
    </lineage>
</organism>
<dbReference type="EMBL" id="ATLV01016673">
    <property type="status" value="NOT_ANNOTATED_CDS"/>
    <property type="molecule type" value="Genomic_DNA"/>
</dbReference>
<dbReference type="EnsemblMetazoa" id="ASIC009125-RA">
    <property type="protein sequence ID" value="ASIC009125-PA"/>
    <property type="gene ID" value="ASIC009125"/>
</dbReference>
<evidence type="ECO:0000313" key="4">
    <source>
        <dbReference type="Proteomes" id="UP000030765"/>
    </source>
</evidence>
<evidence type="ECO:0000313" key="3">
    <source>
        <dbReference type="EnsemblMetazoa" id="ASIC009125-PA"/>
    </source>
</evidence>
<feature type="region of interest" description="Disordered" evidence="1">
    <location>
        <begin position="1"/>
        <end position="43"/>
    </location>
</feature>
<accession>A0A084VU76</accession>
<gene>
    <name evidence="2" type="ORF">ZHAS_00009125</name>
</gene>
<protein>
    <submittedName>
        <fullName evidence="2 3">Uncharacterized protein</fullName>
    </submittedName>
</protein>
<evidence type="ECO:0000256" key="1">
    <source>
        <dbReference type="SAM" id="MobiDB-lite"/>
    </source>
</evidence>
<reference evidence="3" key="2">
    <citation type="submission" date="2020-05" db="UniProtKB">
        <authorList>
            <consortium name="EnsemblMetazoa"/>
        </authorList>
    </citation>
    <scope>IDENTIFICATION</scope>
</reference>
<sequence>MGTIPGFVQSRAGPSLPGTLTPAAKQHISNAPRPRIRSPGASNKGLKVVVRIVKAIRSFTWQTGSSWPTGDVCAMASCRFVVSKANARPGADPGASLEDQPGSGKENCDCRRK</sequence>
<reference evidence="2 4" key="1">
    <citation type="journal article" date="2014" name="BMC Genomics">
        <title>Genome sequence of Anopheles sinensis provides insight into genetics basis of mosquito competence for malaria parasites.</title>
        <authorList>
            <person name="Zhou D."/>
            <person name="Zhang D."/>
            <person name="Ding G."/>
            <person name="Shi L."/>
            <person name="Hou Q."/>
            <person name="Ye Y."/>
            <person name="Xu Y."/>
            <person name="Zhou H."/>
            <person name="Xiong C."/>
            <person name="Li S."/>
            <person name="Yu J."/>
            <person name="Hong S."/>
            <person name="Yu X."/>
            <person name="Zou P."/>
            <person name="Chen C."/>
            <person name="Chang X."/>
            <person name="Wang W."/>
            <person name="Lv Y."/>
            <person name="Sun Y."/>
            <person name="Ma L."/>
            <person name="Shen B."/>
            <person name="Zhu C."/>
        </authorList>
    </citation>
    <scope>NUCLEOTIDE SEQUENCE [LARGE SCALE GENOMIC DNA]</scope>
</reference>
<dbReference type="Proteomes" id="UP000030765">
    <property type="component" value="Unassembled WGS sequence"/>
</dbReference>